<gene>
    <name evidence="1" type="ORF">CSSPTR1EN2_LOCUS4005</name>
</gene>
<dbReference type="Proteomes" id="UP001497512">
    <property type="component" value="Chromosome 11"/>
</dbReference>
<name>A0ABP0TIM6_9BRYO</name>
<protein>
    <submittedName>
        <fullName evidence="1">Uncharacterized protein</fullName>
    </submittedName>
</protein>
<proteinExistence type="predicted"/>
<evidence type="ECO:0000313" key="1">
    <source>
        <dbReference type="EMBL" id="CAK9197500.1"/>
    </source>
</evidence>
<evidence type="ECO:0000313" key="2">
    <source>
        <dbReference type="Proteomes" id="UP001497512"/>
    </source>
</evidence>
<keyword evidence="2" id="KW-1185">Reference proteome</keyword>
<reference evidence="1" key="1">
    <citation type="submission" date="2024-02" db="EMBL/GenBank/DDBJ databases">
        <authorList>
            <consortium name="ELIXIR-Norway"/>
            <consortium name="Elixir Norway"/>
        </authorList>
    </citation>
    <scope>NUCLEOTIDE SEQUENCE</scope>
</reference>
<dbReference type="EMBL" id="OZ019903">
    <property type="protein sequence ID" value="CAK9197500.1"/>
    <property type="molecule type" value="Genomic_DNA"/>
</dbReference>
<sequence>MRASVASQQHGPNRLIVEDDIDLLQCDSDQDARVLTDDAVIEASKFGHLHAVLDFLDGCRRLSERQADADVVHGQVKVQDVHDGHRVDRRIVLLPE</sequence>
<accession>A0ABP0TIM6</accession>
<organism evidence="1 2">
    <name type="scientific">Sphagnum troendelagicum</name>
    <dbReference type="NCBI Taxonomy" id="128251"/>
    <lineage>
        <taxon>Eukaryota</taxon>
        <taxon>Viridiplantae</taxon>
        <taxon>Streptophyta</taxon>
        <taxon>Embryophyta</taxon>
        <taxon>Bryophyta</taxon>
        <taxon>Sphagnophytina</taxon>
        <taxon>Sphagnopsida</taxon>
        <taxon>Sphagnales</taxon>
        <taxon>Sphagnaceae</taxon>
        <taxon>Sphagnum</taxon>
    </lineage>
</organism>